<dbReference type="EMBL" id="JBHTKL010000001">
    <property type="protein sequence ID" value="MFD1018938.1"/>
    <property type="molecule type" value="Genomic_DNA"/>
</dbReference>
<evidence type="ECO:0000313" key="2">
    <source>
        <dbReference type="EMBL" id="MFD1018938.1"/>
    </source>
</evidence>
<evidence type="ECO:0000313" key="3">
    <source>
        <dbReference type="Proteomes" id="UP001596990"/>
    </source>
</evidence>
<name>A0ABW3L2R3_9BACI</name>
<keyword evidence="3" id="KW-1185">Reference proteome</keyword>
<reference evidence="3" key="1">
    <citation type="journal article" date="2019" name="Int. J. Syst. Evol. Microbiol.">
        <title>The Global Catalogue of Microorganisms (GCM) 10K type strain sequencing project: providing services to taxonomists for standard genome sequencing and annotation.</title>
        <authorList>
            <consortium name="The Broad Institute Genomics Platform"/>
            <consortium name="The Broad Institute Genome Sequencing Center for Infectious Disease"/>
            <person name="Wu L."/>
            <person name="Ma J."/>
        </authorList>
    </citation>
    <scope>NUCLEOTIDE SEQUENCE [LARGE SCALE GENOMIC DNA]</scope>
    <source>
        <strain evidence="3">CCUG 56607</strain>
    </source>
</reference>
<dbReference type="Proteomes" id="UP001596990">
    <property type="component" value="Unassembled WGS sequence"/>
</dbReference>
<accession>A0ABW3L2R3</accession>
<feature type="transmembrane region" description="Helical" evidence="1">
    <location>
        <begin position="20"/>
        <end position="36"/>
    </location>
</feature>
<gene>
    <name evidence="2" type="ORF">ACFQ2J_06970</name>
</gene>
<proteinExistence type="predicted"/>
<sequence length="116" mass="13036">MNYQLHIDRYLHDTYDYADYAWFTTLFPVGVGMLLRTPRLVIEIKEGKTWCFDWAKFIPIAVPAIFMLTVSLSTNISTPLTALGISVPGLLINGQKELSIIAGIVLGYSLLDSLKR</sequence>
<organism evidence="2 3">
    <name type="scientific">Thalassobacillus hwangdonensis</name>
    <dbReference type="NCBI Taxonomy" id="546108"/>
    <lineage>
        <taxon>Bacteria</taxon>
        <taxon>Bacillati</taxon>
        <taxon>Bacillota</taxon>
        <taxon>Bacilli</taxon>
        <taxon>Bacillales</taxon>
        <taxon>Bacillaceae</taxon>
        <taxon>Thalassobacillus</taxon>
    </lineage>
</organism>
<evidence type="ECO:0000256" key="1">
    <source>
        <dbReference type="SAM" id="Phobius"/>
    </source>
</evidence>
<keyword evidence="1" id="KW-0812">Transmembrane</keyword>
<evidence type="ECO:0008006" key="4">
    <source>
        <dbReference type="Google" id="ProtNLM"/>
    </source>
</evidence>
<feature type="transmembrane region" description="Helical" evidence="1">
    <location>
        <begin position="57"/>
        <end position="78"/>
    </location>
</feature>
<keyword evidence="1" id="KW-1133">Transmembrane helix</keyword>
<comment type="caution">
    <text evidence="2">The sequence shown here is derived from an EMBL/GenBank/DDBJ whole genome shotgun (WGS) entry which is preliminary data.</text>
</comment>
<keyword evidence="1" id="KW-0472">Membrane</keyword>
<protein>
    <recommendedName>
        <fullName evidence="4">Branched-chain amino acid transport system carrier protein</fullName>
    </recommendedName>
</protein>